<keyword evidence="4" id="KW-0808">Transferase</keyword>
<comment type="catalytic activity">
    <reaction evidence="1">
        <text>ATP + protein L-histidine = ADP + protein N-phospho-L-histidine.</text>
        <dbReference type="EC" id="2.7.13.3"/>
    </reaction>
</comment>
<proteinExistence type="predicted"/>
<evidence type="ECO:0000259" key="9">
    <source>
        <dbReference type="PROSITE" id="PS50110"/>
    </source>
</evidence>
<evidence type="ECO:0000256" key="4">
    <source>
        <dbReference type="ARBA" id="ARBA00022679"/>
    </source>
</evidence>
<dbReference type="Proteomes" id="UP000663942">
    <property type="component" value="Chromosome"/>
</dbReference>
<accession>A0ABX7SI71</accession>
<keyword evidence="11" id="KW-1185">Reference proteome</keyword>
<dbReference type="SMART" id="SM00448">
    <property type="entry name" value="REC"/>
    <property type="match status" value="1"/>
</dbReference>
<dbReference type="InterPro" id="IPR036097">
    <property type="entry name" value="HisK_dim/P_sf"/>
</dbReference>
<dbReference type="Gene3D" id="3.30.565.10">
    <property type="entry name" value="Histidine kinase-like ATPase, C-terminal domain"/>
    <property type="match status" value="1"/>
</dbReference>
<evidence type="ECO:0000256" key="2">
    <source>
        <dbReference type="ARBA" id="ARBA00012438"/>
    </source>
</evidence>
<reference evidence="10 11" key="1">
    <citation type="submission" date="2020-09" db="EMBL/GenBank/DDBJ databases">
        <title>Brevundimonas sp. LVF1 isolated from an oligotrophic pond in Goettingen, Germany.</title>
        <authorList>
            <person name="Friedrich I."/>
            <person name="Klassen A."/>
            <person name="Neubauer H."/>
            <person name="Schneider D."/>
            <person name="Hertel R."/>
            <person name="Daniel R."/>
        </authorList>
    </citation>
    <scope>NUCLEOTIDE SEQUENCE [LARGE SCALE GENOMIC DNA]</scope>
    <source>
        <strain evidence="10 11">LVF1</strain>
    </source>
</reference>
<dbReference type="RefSeq" id="WP_207823641.1">
    <property type="nucleotide sequence ID" value="NZ_CP062006.1"/>
</dbReference>
<dbReference type="Pfam" id="PF02518">
    <property type="entry name" value="HATPase_c"/>
    <property type="match status" value="1"/>
</dbReference>
<evidence type="ECO:0000259" key="8">
    <source>
        <dbReference type="PROSITE" id="PS50109"/>
    </source>
</evidence>
<evidence type="ECO:0000256" key="6">
    <source>
        <dbReference type="PROSITE-ProRule" id="PRU00169"/>
    </source>
</evidence>
<evidence type="ECO:0000256" key="1">
    <source>
        <dbReference type="ARBA" id="ARBA00000085"/>
    </source>
</evidence>
<dbReference type="PANTHER" id="PTHR43047:SF72">
    <property type="entry name" value="OSMOSENSING HISTIDINE PROTEIN KINASE SLN1"/>
    <property type="match status" value="1"/>
</dbReference>
<dbReference type="InterPro" id="IPR003661">
    <property type="entry name" value="HisK_dim/P_dom"/>
</dbReference>
<evidence type="ECO:0000256" key="3">
    <source>
        <dbReference type="ARBA" id="ARBA00022553"/>
    </source>
</evidence>
<dbReference type="SMART" id="SM00387">
    <property type="entry name" value="HATPase_c"/>
    <property type="match status" value="1"/>
</dbReference>
<dbReference type="InterPro" id="IPR004358">
    <property type="entry name" value="Sig_transdc_His_kin-like_C"/>
</dbReference>
<gene>
    <name evidence="10" type="ORF">IFE19_14995</name>
</gene>
<dbReference type="InterPro" id="IPR001789">
    <property type="entry name" value="Sig_transdc_resp-reg_receiver"/>
</dbReference>
<dbReference type="InterPro" id="IPR011006">
    <property type="entry name" value="CheY-like_superfamily"/>
</dbReference>
<organism evidence="10 11">
    <name type="scientific">Brevundimonas pondensis</name>
    <dbReference type="NCBI Taxonomy" id="2774189"/>
    <lineage>
        <taxon>Bacteria</taxon>
        <taxon>Pseudomonadati</taxon>
        <taxon>Pseudomonadota</taxon>
        <taxon>Alphaproteobacteria</taxon>
        <taxon>Caulobacterales</taxon>
        <taxon>Caulobacteraceae</taxon>
        <taxon>Brevundimonas</taxon>
    </lineage>
</organism>
<dbReference type="InterPro" id="IPR036890">
    <property type="entry name" value="HATPase_C_sf"/>
</dbReference>
<feature type="domain" description="Histidine kinase" evidence="8">
    <location>
        <begin position="77"/>
        <end position="296"/>
    </location>
</feature>
<dbReference type="PRINTS" id="PR00344">
    <property type="entry name" value="BCTRLSENSOR"/>
</dbReference>
<dbReference type="EMBL" id="CP062006">
    <property type="protein sequence ID" value="QTC87379.1"/>
    <property type="molecule type" value="Genomic_DNA"/>
</dbReference>
<dbReference type="Gene3D" id="1.10.287.130">
    <property type="match status" value="1"/>
</dbReference>
<evidence type="ECO:0000313" key="11">
    <source>
        <dbReference type="Proteomes" id="UP000663942"/>
    </source>
</evidence>
<name>A0ABX7SI71_9CAUL</name>
<feature type="domain" description="Response regulatory" evidence="9">
    <location>
        <begin position="316"/>
        <end position="433"/>
    </location>
</feature>
<dbReference type="PROSITE" id="PS50110">
    <property type="entry name" value="RESPONSE_REGULATORY"/>
    <property type="match status" value="1"/>
</dbReference>
<protein>
    <recommendedName>
        <fullName evidence="2">histidine kinase</fullName>
        <ecNumber evidence="2">2.7.13.3</ecNumber>
    </recommendedName>
</protein>
<dbReference type="Gene3D" id="3.40.50.2300">
    <property type="match status" value="1"/>
</dbReference>
<dbReference type="Pfam" id="PF00512">
    <property type="entry name" value="HisKA"/>
    <property type="match status" value="1"/>
</dbReference>
<feature type="modified residue" description="4-aspartylphosphate" evidence="6">
    <location>
        <position position="366"/>
    </location>
</feature>
<evidence type="ECO:0000313" key="10">
    <source>
        <dbReference type="EMBL" id="QTC87379.1"/>
    </source>
</evidence>
<dbReference type="PROSITE" id="PS50109">
    <property type="entry name" value="HIS_KIN"/>
    <property type="match status" value="1"/>
</dbReference>
<dbReference type="InterPro" id="IPR005467">
    <property type="entry name" value="His_kinase_dom"/>
</dbReference>
<dbReference type="Pfam" id="PF00072">
    <property type="entry name" value="Response_reg"/>
    <property type="match status" value="1"/>
</dbReference>
<keyword evidence="7" id="KW-0175">Coiled coil</keyword>
<keyword evidence="3 6" id="KW-0597">Phosphoprotein</keyword>
<dbReference type="SUPFAM" id="SSF47384">
    <property type="entry name" value="Homodimeric domain of signal transducing histidine kinase"/>
    <property type="match status" value="1"/>
</dbReference>
<dbReference type="SUPFAM" id="SSF55874">
    <property type="entry name" value="ATPase domain of HSP90 chaperone/DNA topoisomerase II/histidine kinase"/>
    <property type="match status" value="1"/>
</dbReference>
<feature type="coiled-coil region" evidence="7">
    <location>
        <begin position="22"/>
        <end position="67"/>
    </location>
</feature>
<evidence type="ECO:0000256" key="5">
    <source>
        <dbReference type="ARBA" id="ARBA00022777"/>
    </source>
</evidence>
<dbReference type="CDD" id="cd00082">
    <property type="entry name" value="HisKA"/>
    <property type="match status" value="1"/>
</dbReference>
<dbReference type="SUPFAM" id="SSF52172">
    <property type="entry name" value="CheY-like"/>
    <property type="match status" value="1"/>
</dbReference>
<sequence>MELVLVVVALALSGCWAGLRLAARARREATTLRRINATLEARAEQCARELQAALAAAEGQADQIKAVHRAKTEFLASMSHELRTPLNAVIGFSDLLRMNEAQEPLSHRQHQAVEQIRAAGARLLTLVDEVLNLADIEGGRLALTVERVDPLLIAHQVCEGLRAMAEAAGVELREPSPVAGLAARADRERLRQVLTALIANAVKYNRPGGAVLIEARQSLDGVDLAVHDTGPGLPAARMNDLFQPFNRLGREASEVPGAGLGLAVARRLIEAMGGRLEAESREGEGAVFTVRLPPAVDMPRAVMASPVPRLSLPEATLLYVEDNPSNVALMRHVITALGGIRLHVAETGPEGLALARDLRPDVVILDINLPGMDGFALKARLAEEPLTRAVPVIALSANAAFSDIRRGRAAGFLEYLTKPLQIPALIEALSRALTSGVETPAPGADAA</sequence>
<dbReference type="SMART" id="SM00388">
    <property type="entry name" value="HisKA"/>
    <property type="match status" value="1"/>
</dbReference>
<evidence type="ECO:0000256" key="7">
    <source>
        <dbReference type="SAM" id="Coils"/>
    </source>
</evidence>
<dbReference type="PANTHER" id="PTHR43047">
    <property type="entry name" value="TWO-COMPONENT HISTIDINE PROTEIN KINASE"/>
    <property type="match status" value="1"/>
</dbReference>
<dbReference type="InterPro" id="IPR003594">
    <property type="entry name" value="HATPase_dom"/>
</dbReference>
<keyword evidence="5" id="KW-0418">Kinase</keyword>
<dbReference type="EC" id="2.7.13.3" evidence="2"/>